<evidence type="ECO:0000313" key="8">
    <source>
        <dbReference type="EMBL" id="KJZ01822.1"/>
    </source>
</evidence>
<dbReference type="PANTHER" id="PTHR30097">
    <property type="entry name" value="CATION EFFLUX SYSTEM PROTEIN CUSB"/>
    <property type="match status" value="1"/>
</dbReference>
<sequence>MKQLVKYALAMGIAAAVTWGVTQVSHDGAPASSTEEQQNAEKQPLYWVAPMDSSYRRDGPGKSPMGMDLVPVYDEPEDEPGVIAISASVENNLGVRSAQVSKRQLVNSITSFGNIRYDEEAMVHVHPRVAGWVEQLYVKSAGAKVSQGQPLYTLYSPDLVNAQKEFILALNSQDEVLRSAAVARLKAFKIAPSFIEELTETRKVQQNITYYARQDGVIEQLNVREGFYVKPENSLMDIAATDQVWVIVDVHERQLPYLNEGADAVMTLDYLPQMRWRGSVEYVYPSLDTTTRTAQVRLRFANPNGALKANMFAKVVIDASNNAPTLSVPQQAVINTAQGQRVVLALGDGRFKSVAVHTGRVADSWVEILAGLEPGQEIVTSGQFLLDSESNKQAELARLDKRDYAHARVNGEVKAINHAERTLRIARGPIEKWNREATTMDFKLDAGLATDFLSEGMQIRFRFEIRAGQFVITDIEILSEQEGAS</sequence>
<dbReference type="Pfam" id="PF11604">
    <property type="entry name" value="CusF_Ec"/>
    <property type="match status" value="1"/>
</dbReference>
<dbReference type="InterPro" id="IPR058792">
    <property type="entry name" value="Beta-barrel_RND_2"/>
</dbReference>
<dbReference type="Gene3D" id="2.40.420.20">
    <property type="match status" value="1"/>
</dbReference>
<keyword evidence="9" id="KW-1185">Reference proteome</keyword>
<evidence type="ECO:0000259" key="6">
    <source>
        <dbReference type="Pfam" id="PF25954"/>
    </source>
</evidence>
<dbReference type="InterPro" id="IPR058649">
    <property type="entry name" value="CzcB_C"/>
</dbReference>
<dbReference type="InterPro" id="IPR042230">
    <property type="entry name" value="CusF_sf"/>
</dbReference>
<dbReference type="InterPro" id="IPR006143">
    <property type="entry name" value="RND_pump_MFP"/>
</dbReference>
<feature type="domain" description="CusB-like barrel-sandwich hybrid" evidence="5">
    <location>
        <begin position="123"/>
        <end position="239"/>
    </location>
</feature>
<dbReference type="InterPro" id="IPR021647">
    <property type="entry name" value="CusF_Ec"/>
</dbReference>
<evidence type="ECO:0000313" key="9">
    <source>
        <dbReference type="Proteomes" id="UP000033664"/>
    </source>
</evidence>
<keyword evidence="2" id="KW-0813">Transport</keyword>
<evidence type="ECO:0000259" key="5">
    <source>
        <dbReference type="Pfam" id="PF25919"/>
    </source>
</evidence>
<dbReference type="GeneID" id="58227342"/>
<dbReference type="GO" id="GO:0015679">
    <property type="term" value="P:plasma membrane copper ion transport"/>
    <property type="evidence" value="ECO:0007669"/>
    <property type="project" value="TreeGrafter"/>
</dbReference>
<dbReference type="InterPro" id="IPR045800">
    <property type="entry name" value="HMBD"/>
</dbReference>
<dbReference type="Pfam" id="PF25869">
    <property type="entry name" value="3HB_CusB"/>
    <property type="match status" value="1"/>
</dbReference>
<dbReference type="InterPro" id="IPR051909">
    <property type="entry name" value="MFP_Cation_Efflux"/>
</dbReference>
<feature type="domain" description="Heavy metal binding" evidence="3">
    <location>
        <begin position="46"/>
        <end position="72"/>
    </location>
</feature>
<dbReference type="GO" id="GO:0022857">
    <property type="term" value="F:transmembrane transporter activity"/>
    <property type="evidence" value="ECO:0007669"/>
    <property type="project" value="InterPro"/>
</dbReference>
<dbReference type="RefSeq" id="WP_045979219.1">
    <property type="nucleotide sequence ID" value="NZ_JXXY01000006.1"/>
</dbReference>
<dbReference type="eggNOG" id="COG0845">
    <property type="taxonomic scope" value="Bacteria"/>
</dbReference>
<dbReference type="FunFam" id="2.40.30.170:FF:000010">
    <property type="entry name" value="Efflux RND transporter periplasmic adaptor subunit"/>
    <property type="match status" value="1"/>
</dbReference>
<comment type="caution">
    <text evidence="8">The sequence shown here is derived from an EMBL/GenBank/DDBJ whole genome shotgun (WGS) entry which is preliminary data.</text>
</comment>
<accession>A0A0F4PQN0</accession>
<evidence type="ECO:0000256" key="1">
    <source>
        <dbReference type="ARBA" id="ARBA00009477"/>
    </source>
</evidence>
<dbReference type="Pfam" id="PF25975">
    <property type="entry name" value="CzcB_C"/>
    <property type="match status" value="1"/>
</dbReference>
<protein>
    <submittedName>
        <fullName evidence="8">Uncharacterized protein</fullName>
    </submittedName>
</protein>
<dbReference type="PATRIC" id="fig|151081.8.peg.1664"/>
<dbReference type="InterPro" id="IPR058791">
    <property type="entry name" value="3HB_CusB"/>
</dbReference>
<comment type="similarity">
    <text evidence="1">Belongs to the membrane fusion protein (MFP) (TC 8.A.1) family.</text>
</comment>
<feature type="domain" description="CzcB-like C-terminal circularly permuted SH3-like" evidence="7">
    <location>
        <begin position="327"/>
        <end position="386"/>
    </location>
</feature>
<dbReference type="Gene3D" id="2.40.50.320">
    <property type="entry name" value="Copper binding periplasmic protein CusF"/>
    <property type="match status" value="1"/>
</dbReference>
<dbReference type="Gene3D" id="6.10.140.730">
    <property type="match status" value="1"/>
</dbReference>
<dbReference type="Gene3D" id="2.40.50.100">
    <property type="match status" value="1"/>
</dbReference>
<feature type="domain" description="CusB-like beta-barrel" evidence="6">
    <location>
        <begin position="243"/>
        <end position="319"/>
    </location>
</feature>
<dbReference type="SUPFAM" id="SSF111369">
    <property type="entry name" value="HlyD-like secretion proteins"/>
    <property type="match status" value="1"/>
</dbReference>
<gene>
    <name evidence="8" type="ORF">TW72_02435</name>
</gene>
<feature type="domain" description="CusB-like three alpha-helical bundle" evidence="4">
    <location>
        <begin position="158"/>
        <end position="206"/>
    </location>
</feature>
<dbReference type="OrthoDB" id="9806939at2"/>
<evidence type="ECO:0000256" key="2">
    <source>
        <dbReference type="ARBA" id="ARBA00022448"/>
    </source>
</evidence>
<dbReference type="Proteomes" id="UP000033664">
    <property type="component" value="Unassembled WGS sequence"/>
</dbReference>
<dbReference type="PANTHER" id="PTHR30097:SF15">
    <property type="entry name" value="CATION EFFLUX SYSTEM PROTEIN CUSB"/>
    <property type="match status" value="1"/>
</dbReference>
<dbReference type="GO" id="GO:0046914">
    <property type="term" value="F:transition metal ion binding"/>
    <property type="evidence" value="ECO:0007669"/>
    <property type="project" value="TreeGrafter"/>
</dbReference>
<organism evidence="8 9">
    <name type="scientific">Pseudoalteromonas ruthenica</name>
    <dbReference type="NCBI Taxonomy" id="151081"/>
    <lineage>
        <taxon>Bacteria</taxon>
        <taxon>Pseudomonadati</taxon>
        <taxon>Pseudomonadota</taxon>
        <taxon>Gammaproteobacteria</taxon>
        <taxon>Alteromonadales</taxon>
        <taxon>Pseudoalteromonadaceae</taxon>
        <taxon>Pseudoalteromonas</taxon>
    </lineage>
</organism>
<evidence type="ECO:0000259" key="4">
    <source>
        <dbReference type="Pfam" id="PF25869"/>
    </source>
</evidence>
<dbReference type="GO" id="GO:0016020">
    <property type="term" value="C:membrane"/>
    <property type="evidence" value="ECO:0007669"/>
    <property type="project" value="InterPro"/>
</dbReference>
<dbReference type="GO" id="GO:0060003">
    <property type="term" value="P:copper ion export"/>
    <property type="evidence" value="ECO:0007669"/>
    <property type="project" value="TreeGrafter"/>
</dbReference>
<dbReference type="GO" id="GO:0030288">
    <property type="term" value="C:outer membrane-bounded periplasmic space"/>
    <property type="evidence" value="ECO:0007669"/>
    <property type="project" value="TreeGrafter"/>
</dbReference>
<evidence type="ECO:0000259" key="3">
    <source>
        <dbReference type="Pfam" id="PF19335"/>
    </source>
</evidence>
<dbReference type="Gene3D" id="2.40.30.170">
    <property type="match status" value="1"/>
</dbReference>
<dbReference type="Pfam" id="PF19335">
    <property type="entry name" value="HMBD"/>
    <property type="match status" value="1"/>
</dbReference>
<dbReference type="NCBIfam" id="TIGR01730">
    <property type="entry name" value="RND_mfp"/>
    <property type="match status" value="1"/>
</dbReference>
<name>A0A0F4PQN0_9GAMM</name>
<proteinExistence type="inferred from homology"/>
<dbReference type="AlphaFoldDB" id="A0A0F4PQN0"/>
<dbReference type="EMBL" id="JXXZ01000002">
    <property type="protein sequence ID" value="KJZ01822.1"/>
    <property type="molecule type" value="Genomic_DNA"/>
</dbReference>
<evidence type="ECO:0000259" key="7">
    <source>
        <dbReference type="Pfam" id="PF25975"/>
    </source>
</evidence>
<dbReference type="Pfam" id="PF25954">
    <property type="entry name" value="Beta-barrel_RND_2"/>
    <property type="match status" value="1"/>
</dbReference>
<dbReference type="InterPro" id="IPR058790">
    <property type="entry name" value="BSH_CusB"/>
</dbReference>
<dbReference type="Pfam" id="PF25919">
    <property type="entry name" value="BSH_CusB"/>
    <property type="match status" value="1"/>
</dbReference>
<reference evidence="8 9" key="1">
    <citation type="journal article" date="2015" name="BMC Genomics">
        <title>Genome mining reveals unlocked bioactive potential of marine Gram-negative bacteria.</title>
        <authorList>
            <person name="Machado H."/>
            <person name="Sonnenschein E.C."/>
            <person name="Melchiorsen J."/>
            <person name="Gram L."/>
        </authorList>
    </citation>
    <scope>NUCLEOTIDE SEQUENCE [LARGE SCALE GENOMIC DNA]</scope>
    <source>
        <strain evidence="8 9">S3137</strain>
    </source>
</reference>